<keyword evidence="3" id="KW-1003">Cell membrane</keyword>
<dbReference type="CDD" id="cd03512">
    <property type="entry name" value="Alkane-hydroxylase"/>
    <property type="match status" value="1"/>
</dbReference>
<evidence type="ECO:0000256" key="10">
    <source>
        <dbReference type="ARBA" id="ARBA00023033"/>
    </source>
</evidence>
<dbReference type="GO" id="GO:0004497">
    <property type="term" value="F:monooxygenase activity"/>
    <property type="evidence" value="ECO:0007669"/>
    <property type="project" value="UniProtKB-KW"/>
</dbReference>
<evidence type="ECO:0000256" key="1">
    <source>
        <dbReference type="ARBA" id="ARBA00004429"/>
    </source>
</evidence>
<evidence type="ECO:0000256" key="6">
    <source>
        <dbReference type="ARBA" id="ARBA00022723"/>
    </source>
</evidence>
<evidence type="ECO:0000256" key="9">
    <source>
        <dbReference type="ARBA" id="ARBA00023004"/>
    </source>
</evidence>
<feature type="transmembrane region" description="Helical" evidence="12">
    <location>
        <begin position="15"/>
        <end position="33"/>
    </location>
</feature>
<evidence type="ECO:0000256" key="7">
    <source>
        <dbReference type="ARBA" id="ARBA00022989"/>
    </source>
</evidence>
<evidence type="ECO:0000313" key="15">
    <source>
        <dbReference type="Proteomes" id="UP000243978"/>
    </source>
</evidence>
<feature type="domain" description="Fatty acid desaturase" evidence="13">
    <location>
        <begin position="113"/>
        <end position="337"/>
    </location>
</feature>
<feature type="transmembrane region" description="Helical" evidence="12">
    <location>
        <begin position="110"/>
        <end position="128"/>
    </location>
</feature>
<sequence length="380" mass="43694">MTTTLTAEQVRKPTAALPFWLSLSMIPLAILSASQGGWWLLLLPVYGWGMFSVLDALVGLDLENADPQTAEDDLYWYKLITILWFPIQFVLIFGMIAYATRADHLSSLEMIALFFGIGVVSGTVGINYSHELMHQKNKLERWMGDLLLATVMYSHFRSEHLLVHHRYVATPKDPVTARYNESFFRFFPRVVVECFISAWNAEKAMLARKKLPALSLENPFARYAALQGGMLLLALILGGWAGVGLFLFQAFVAIWQLELVNFIEHYGLTRKHLGDGKYEHVQPRHSWNAAQKASNWLLINLQRHSDHHYKPDRRFPLLQNYTEADAPQLPFGYPVMTMAAMVPPVFRRIMNPRVRKWRAMYYPEITDWSAYKTASNPMPR</sequence>
<dbReference type="RefSeq" id="WP_107845828.1">
    <property type="nucleotide sequence ID" value="NZ_QBKS01000001.1"/>
</dbReference>
<protein>
    <submittedName>
        <fullName evidence="14">Alkane 1-monooxygenase</fullName>
    </submittedName>
</protein>
<dbReference type="AlphaFoldDB" id="A0A2T6BNX5"/>
<keyword evidence="9" id="KW-0408">Iron</keyword>
<evidence type="ECO:0000256" key="5">
    <source>
        <dbReference type="ARBA" id="ARBA00022692"/>
    </source>
</evidence>
<name>A0A2T6BNX5_9RHOB</name>
<evidence type="ECO:0000256" key="11">
    <source>
        <dbReference type="ARBA" id="ARBA00023136"/>
    </source>
</evidence>
<evidence type="ECO:0000313" key="14">
    <source>
        <dbReference type="EMBL" id="PTX57752.1"/>
    </source>
</evidence>
<dbReference type="GO" id="GO:0046872">
    <property type="term" value="F:metal ion binding"/>
    <property type="evidence" value="ECO:0007669"/>
    <property type="project" value="UniProtKB-KW"/>
</dbReference>
<evidence type="ECO:0000256" key="12">
    <source>
        <dbReference type="SAM" id="Phobius"/>
    </source>
</evidence>
<comment type="subcellular location">
    <subcellularLocation>
        <location evidence="1">Cell inner membrane</location>
        <topology evidence="1">Multi-pass membrane protein</topology>
    </subcellularLocation>
</comment>
<keyword evidence="6" id="KW-0479">Metal-binding</keyword>
<gene>
    <name evidence="14" type="ORF">C8N43_2423</name>
</gene>
<evidence type="ECO:0000256" key="4">
    <source>
        <dbReference type="ARBA" id="ARBA00022519"/>
    </source>
</evidence>
<comment type="similarity">
    <text evidence="2">Belongs to the fatty acid desaturase type 1 family. AlkB subfamily.</text>
</comment>
<keyword evidence="4" id="KW-0997">Cell inner membrane</keyword>
<accession>A0A2T6BNX5</accession>
<feature type="transmembrane region" description="Helical" evidence="12">
    <location>
        <begin position="74"/>
        <end position="98"/>
    </location>
</feature>
<evidence type="ECO:0000259" key="13">
    <source>
        <dbReference type="Pfam" id="PF00487"/>
    </source>
</evidence>
<dbReference type="PANTHER" id="PTHR38674">
    <property type="entry name" value="ALKANE 1-MONOOXYGENASE 1"/>
    <property type="match status" value="1"/>
</dbReference>
<dbReference type="Pfam" id="PF00487">
    <property type="entry name" value="FA_desaturase"/>
    <property type="match status" value="1"/>
</dbReference>
<dbReference type="GO" id="GO:0006629">
    <property type="term" value="P:lipid metabolic process"/>
    <property type="evidence" value="ECO:0007669"/>
    <property type="project" value="InterPro"/>
</dbReference>
<evidence type="ECO:0000256" key="2">
    <source>
        <dbReference type="ARBA" id="ARBA00010823"/>
    </source>
</evidence>
<dbReference type="EMBL" id="QBKS01000001">
    <property type="protein sequence ID" value="PTX57752.1"/>
    <property type="molecule type" value="Genomic_DNA"/>
</dbReference>
<keyword evidence="10 14" id="KW-0503">Monooxygenase</keyword>
<evidence type="ECO:0000256" key="3">
    <source>
        <dbReference type="ARBA" id="ARBA00022475"/>
    </source>
</evidence>
<proteinExistence type="inferred from homology"/>
<feature type="transmembrane region" description="Helical" evidence="12">
    <location>
        <begin position="39"/>
        <end position="62"/>
    </location>
</feature>
<dbReference type="PANTHER" id="PTHR38674:SF1">
    <property type="entry name" value="ALKANE 1-MONOOXYGENASE 1"/>
    <property type="match status" value="1"/>
</dbReference>
<keyword evidence="11 12" id="KW-0472">Membrane</keyword>
<dbReference type="GO" id="GO:0005886">
    <property type="term" value="C:plasma membrane"/>
    <property type="evidence" value="ECO:0007669"/>
    <property type="project" value="UniProtKB-SubCell"/>
</dbReference>
<keyword evidence="5 12" id="KW-0812">Transmembrane</keyword>
<keyword evidence="7 12" id="KW-1133">Transmembrane helix</keyword>
<evidence type="ECO:0000256" key="8">
    <source>
        <dbReference type="ARBA" id="ARBA00023002"/>
    </source>
</evidence>
<comment type="caution">
    <text evidence="14">The sequence shown here is derived from an EMBL/GenBank/DDBJ whole genome shotgun (WGS) entry which is preliminary data.</text>
</comment>
<reference evidence="14 15" key="1">
    <citation type="submission" date="2018-04" db="EMBL/GenBank/DDBJ databases">
        <title>Genomic Encyclopedia of Archaeal and Bacterial Type Strains, Phase II (KMG-II): from individual species to whole genera.</title>
        <authorList>
            <person name="Goeker M."/>
        </authorList>
    </citation>
    <scope>NUCLEOTIDE SEQUENCE [LARGE SCALE GENOMIC DNA]</scope>
    <source>
        <strain evidence="14 15">DSM 100977</strain>
    </source>
</reference>
<dbReference type="InterPro" id="IPR033885">
    <property type="entry name" value="AlkB/XylM"/>
</dbReference>
<feature type="transmembrane region" description="Helical" evidence="12">
    <location>
        <begin position="231"/>
        <end position="255"/>
    </location>
</feature>
<keyword evidence="8" id="KW-0560">Oxidoreductase</keyword>
<dbReference type="OrthoDB" id="4759734at2"/>
<dbReference type="InterPro" id="IPR005804">
    <property type="entry name" value="FA_desaturase_dom"/>
</dbReference>
<dbReference type="Proteomes" id="UP000243978">
    <property type="component" value="Unassembled WGS sequence"/>
</dbReference>
<keyword evidence="15" id="KW-1185">Reference proteome</keyword>
<organism evidence="14 15">
    <name type="scientific">Litoreibacter ponti</name>
    <dbReference type="NCBI Taxonomy" id="1510457"/>
    <lineage>
        <taxon>Bacteria</taxon>
        <taxon>Pseudomonadati</taxon>
        <taxon>Pseudomonadota</taxon>
        <taxon>Alphaproteobacteria</taxon>
        <taxon>Rhodobacterales</taxon>
        <taxon>Roseobacteraceae</taxon>
        <taxon>Litoreibacter</taxon>
    </lineage>
</organism>